<accession>A0A059KIG6</accession>
<comment type="caution">
    <text evidence="1">The sequence shown here is derived from an EMBL/GenBank/DDBJ whole genome shotgun (WGS) entry which is preliminary data.</text>
</comment>
<organism evidence="1 2">
    <name type="scientific">Sphaerotilus natans subsp. natans DSM 6575</name>
    <dbReference type="NCBI Taxonomy" id="1286631"/>
    <lineage>
        <taxon>Bacteria</taxon>
        <taxon>Pseudomonadati</taxon>
        <taxon>Pseudomonadota</taxon>
        <taxon>Betaproteobacteria</taxon>
        <taxon>Burkholderiales</taxon>
        <taxon>Sphaerotilaceae</taxon>
        <taxon>Sphaerotilus</taxon>
    </lineage>
</organism>
<evidence type="ECO:0000313" key="1">
    <source>
        <dbReference type="EMBL" id="KDB51241.1"/>
    </source>
</evidence>
<name>A0A059KIG6_9BURK</name>
<keyword evidence="2" id="KW-1185">Reference proteome</keyword>
<sequence length="43" mass="4843">MSAGAAWSRIVPGVRVWRVRQTVDRNSKVENSTQIGKHFCRSA</sequence>
<gene>
    <name evidence="1" type="ORF">X805_31480</name>
</gene>
<protein>
    <submittedName>
        <fullName evidence="1">Uncharacterized protein</fullName>
    </submittedName>
</protein>
<reference evidence="1 2" key="1">
    <citation type="journal article" date="2014" name="FEMS Microbiol. Ecol.">
        <title>Sphaerotilus natans encrusted with nanoball-shaped Fe(III) oxide minerals formed by nitrate-reducing mixotrophic Fe(II) oxidation.</title>
        <authorList>
            <person name="Park S."/>
            <person name="Kim D.H."/>
            <person name="Lee J.H."/>
            <person name="Hur H.G."/>
        </authorList>
    </citation>
    <scope>NUCLEOTIDE SEQUENCE [LARGE SCALE GENOMIC DNA]</scope>
    <source>
        <strain evidence="1 2">DSM 6575</strain>
    </source>
</reference>
<dbReference type="Proteomes" id="UP000026714">
    <property type="component" value="Unassembled WGS sequence"/>
</dbReference>
<proteinExistence type="predicted"/>
<evidence type="ECO:0000313" key="2">
    <source>
        <dbReference type="Proteomes" id="UP000026714"/>
    </source>
</evidence>
<dbReference type="EMBL" id="AZRA01000091">
    <property type="protein sequence ID" value="KDB51241.1"/>
    <property type="molecule type" value="Genomic_DNA"/>
</dbReference>
<dbReference type="AlphaFoldDB" id="A0A059KIG6"/>